<proteinExistence type="predicted"/>
<keyword evidence="1" id="KW-0614">Plasmid</keyword>
<keyword evidence="2" id="KW-1185">Reference proteome</keyword>
<organism evidence="1 2">
    <name type="scientific">Devosia neptuniae</name>
    <dbReference type="NCBI Taxonomy" id="191302"/>
    <lineage>
        <taxon>Bacteria</taxon>
        <taxon>Pseudomonadati</taxon>
        <taxon>Pseudomonadota</taxon>
        <taxon>Alphaproteobacteria</taxon>
        <taxon>Hyphomicrobiales</taxon>
        <taxon>Devosiaceae</taxon>
        <taxon>Devosia</taxon>
    </lineage>
</organism>
<evidence type="ECO:0000313" key="2">
    <source>
        <dbReference type="Proteomes" id="UP001061862"/>
    </source>
</evidence>
<evidence type="ECO:0000313" key="1">
    <source>
        <dbReference type="EMBL" id="UXN67858.1"/>
    </source>
</evidence>
<name>A0ABY6CCJ2_9HYPH</name>
<gene>
    <name evidence="1" type="ORF">N8A98_02010</name>
</gene>
<geneLocation type="plasmid" evidence="1 2">
    <name>p_unnamed1</name>
</geneLocation>
<dbReference type="EMBL" id="CP104964">
    <property type="protein sequence ID" value="UXN67858.1"/>
    <property type="molecule type" value="Genomic_DNA"/>
</dbReference>
<accession>A0ABY6CCJ2</accession>
<sequence>MEKTVVRINGWEVRQREDDSFGVYDEHGFMDGPFGWMDDAIAAAKKLPTIAIKPSEPSPIIWHQTEAAKVGQTEFVAGQ</sequence>
<dbReference type="Proteomes" id="UP001061862">
    <property type="component" value="Plasmid p_unnamed1"/>
</dbReference>
<protein>
    <submittedName>
        <fullName evidence="1">Uncharacterized protein</fullName>
    </submittedName>
</protein>
<reference evidence="1 2" key="1">
    <citation type="submission" date="2022-09" db="EMBL/GenBank/DDBJ databases">
        <title>Interaction between co-microsymbionts with complementary sets of symbiotic genes in legume-rhizobium systems.</title>
        <authorList>
            <person name="Safronova V."/>
            <person name="Sazanova A."/>
            <person name="Afonin A."/>
            <person name="Chirak E."/>
        </authorList>
    </citation>
    <scope>NUCLEOTIDE SEQUENCE [LARGE SCALE GENOMIC DNA]</scope>
    <source>
        <strain evidence="1 2">A18/4-1</strain>
        <plasmid evidence="1 2">p_unnamed1</plasmid>
    </source>
</reference>
<dbReference type="RefSeq" id="WP_262165368.1">
    <property type="nucleotide sequence ID" value="NZ_CP104964.1"/>
</dbReference>